<gene>
    <name evidence="1" type="ORF">GQR93_03200</name>
</gene>
<evidence type="ECO:0000313" key="2">
    <source>
        <dbReference type="Proteomes" id="UP000465035"/>
    </source>
</evidence>
<protein>
    <submittedName>
        <fullName evidence="1">Uncharacterized protein</fullName>
    </submittedName>
</protein>
<proteinExistence type="predicted"/>
<dbReference type="AlphaFoldDB" id="A0A6P1E6B7"/>
<name>A0A6P1E6B7_LENHI</name>
<dbReference type="Proteomes" id="UP000465035">
    <property type="component" value="Chromosome"/>
</dbReference>
<dbReference type="GeneID" id="69057367"/>
<reference evidence="1 2" key="1">
    <citation type="submission" date="2019-12" db="EMBL/GenBank/DDBJ databases">
        <title>Lactobacillus hilgardii FLUB.</title>
        <authorList>
            <person name="Gustaw K."/>
        </authorList>
    </citation>
    <scope>NUCLEOTIDE SEQUENCE [LARGE SCALE GENOMIC DNA]</scope>
    <source>
        <strain evidence="1 2">FLUB</strain>
    </source>
</reference>
<sequence>MFRKFLFIVTVGLLLFAGLVTVPSSHASTLPGYYSSYWYKPRLIHIKYPVYVYQVNPENSRTNQKMVLLEDSKVQAENDTTFGWVVKAPYLQQKRGYIWIVKGHYNQDWIKW</sequence>
<accession>A0A6P1E6B7</accession>
<dbReference type="EMBL" id="CP047121">
    <property type="protein sequence ID" value="QHB51302.1"/>
    <property type="molecule type" value="Genomic_DNA"/>
</dbReference>
<organism evidence="1 2">
    <name type="scientific">Lentilactobacillus hilgardii</name>
    <name type="common">Lactobacillus hilgardii</name>
    <dbReference type="NCBI Taxonomy" id="1588"/>
    <lineage>
        <taxon>Bacteria</taxon>
        <taxon>Bacillati</taxon>
        <taxon>Bacillota</taxon>
        <taxon>Bacilli</taxon>
        <taxon>Lactobacillales</taxon>
        <taxon>Lactobacillaceae</taxon>
        <taxon>Lentilactobacillus</taxon>
    </lineage>
</organism>
<dbReference type="RefSeq" id="WP_003552183.1">
    <property type="nucleotide sequence ID" value="NZ_CABKOL010000106.1"/>
</dbReference>
<evidence type="ECO:0000313" key="1">
    <source>
        <dbReference type="EMBL" id="QHB51302.1"/>
    </source>
</evidence>